<dbReference type="GO" id="GO:0008810">
    <property type="term" value="F:cellulase activity"/>
    <property type="evidence" value="ECO:0007669"/>
    <property type="project" value="UniProtKB-EC"/>
</dbReference>
<dbReference type="AlphaFoldDB" id="A0A370NS37"/>
<keyword evidence="6 8" id="KW-0326">Glycosidase</keyword>
<evidence type="ECO:0000256" key="4">
    <source>
        <dbReference type="ARBA" id="ARBA00022801"/>
    </source>
</evidence>
<keyword evidence="7" id="KW-0624">Polysaccharide degradation</keyword>
<keyword evidence="5" id="KW-0136">Cellulose degradation</keyword>
<evidence type="ECO:0000313" key="8">
    <source>
        <dbReference type="EMBL" id="RDK08348.1"/>
    </source>
</evidence>
<dbReference type="NCBIfam" id="NF008305">
    <property type="entry name" value="PRK11097.1"/>
    <property type="match status" value="1"/>
</dbReference>
<comment type="similarity">
    <text evidence="2">Belongs to the glycosyl hydrolase 8 (cellulase D) family.</text>
</comment>
<proteinExistence type="inferred from homology"/>
<dbReference type="InterPro" id="IPR012341">
    <property type="entry name" value="6hp_glycosidase-like_sf"/>
</dbReference>
<evidence type="ECO:0000256" key="7">
    <source>
        <dbReference type="ARBA" id="ARBA00023326"/>
    </source>
</evidence>
<dbReference type="RefSeq" id="WP_115213372.1">
    <property type="nucleotide sequence ID" value="NZ_QKWJ01000027.1"/>
</dbReference>
<dbReference type="GO" id="GO:0030245">
    <property type="term" value="P:cellulose catabolic process"/>
    <property type="evidence" value="ECO:0007669"/>
    <property type="project" value="UniProtKB-KW"/>
</dbReference>
<dbReference type="Pfam" id="PF01270">
    <property type="entry name" value="Glyco_hydro_8"/>
    <property type="match status" value="1"/>
</dbReference>
<dbReference type="PRINTS" id="PR00735">
    <property type="entry name" value="GLHYDRLASE8"/>
</dbReference>
<evidence type="ECO:0000256" key="3">
    <source>
        <dbReference type="ARBA" id="ARBA00012601"/>
    </source>
</evidence>
<evidence type="ECO:0000256" key="6">
    <source>
        <dbReference type="ARBA" id="ARBA00023295"/>
    </source>
</evidence>
<evidence type="ECO:0000256" key="2">
    <source>
        <dbReference type="ARBA" id="ARBA00009209"/>
    </source>
</evidence>
<keyword evidence="4 8" id="KW-0378">Hydrolase</keyword>
<keyword evidence="9" id="KW-1185">Reference proteome</keyword>
<evidence type="ECO:0000313" key="9">
    <source>
        <dbReference type="Proteomes" id="UP000255165"/>
    </source>
</evidence>
<dbReference type="InterPro" id="IPR008928">
    <property type="entry name" value="6-hairpin_glycosidase_sf"/>
</dbReference>
<dbReference type="InterPro" id="IPR006311">
    <property type="entry name" value="TAT_signal"/>
</dbReference>
<organism evidence="8 9">
    <name type="scientific">Cupriavidus lacunae</name>
    <dbReference type="NCBI Taxonomy" id="2666307"/>
    <lineage>
        <taxon>Bacteria</taxon>
        <taxon>Pseudomonadati</taxon>
        <taxon>Pseudomonadota</taxon>
        <taxon>Betaproteobacteria</taxon>
        <taxon>Burkholderiales</taxon>
        <taxon>Burkholderiaceae</taxon>
        <taxon>Cupriavidus</taxon>
    </lineage>
</organism>
<protein>
    <recommendedName>
        <fullName evidence="3">cellulase</fullName>
        <ecNumber evidence="3">3.2.1.4</ecNumber>
    </recommendedName>
</protein>
<dbReference type="SUPFAM" id="SSF48208">
    <property type="entry name" value="Six-hairpin glycosidases"/>
    <property type="match status" value="1"/>
</dbReference>
<name>A0A370NS37_9BURK</name>
<gene>
    <name evidence="8" type="ORF">DN412_21145</name>
</gene>
<dbReference type="EMBL" id="QKWJ01000027">
    <property type="protein sequence ID" value="RDK08348.1"/>
    <property type="molecule type" value="Genomic_DNA"/>
</dbReference>
<comment type="catalytic activity">
    <reaction evidence="1">
        <text>Endohydrolysis of (1-&gt;4)-beta-D-glucosidic linkages in cellulose, lichenin and cereal beta-D-glucans.</text>
        <dbReference type="EC" id="3.2.1.4"/>
    </reaction>
</comment>
<evidence type="ECO:0000256" key="1">
    <source>
        <dbReference type="ARBA" id="ARBA00000966"/>
    </source>
</evidence>
<sequence length="396" mass="43041">MTDQTRRRYLTCAGAIASIGVAAPWSPVTRALSPTSAARAAPWPLYQQFLDRFMQGDGRVIDFSTRTRQSTSEGQSYGMVFALIADDRDTFDRLWQWSVVNLGDGRVDDKLPAWQWGRRNDGTWGVMDRNSAADADLWFAFALAEAARWWNAPAYASAARALLRLVAAREVVTLPGFGPMLLPGPQGFVEHGSGGFRIWRVNPSYLPVPLLRRLAAFDPSGPWGTLAGQAAKLISAVSRAGIVPDWSAYSAGARARGFLRDPVKGDVSSYDAVRVYLWAGMTPKKDATRHGLIQALLPNAARLEGRPAPPEKMYVETARVEGVGPPGFSAALLPFLKAVSSPALTTQWARAQEIVGAPSGAGGPTYYDTVLGLFGLGFVEGRYRFSASGHLDMRRH</sequence>
<keyword evidence="7" id="KW-0119">Carbohydrate metabolism</keyword>
<dbReference type="PROSITE" id="PS51318">
    <property type="entry name" value="TAT"/>
    <property type="match status" value="1"/>
</dbReference>
<dbReference type="Proteomes" id="UP000255165">
    <property type="component" value="Unassembled WGS sequence"/>
</dbReference>
<dbReference type="InterPro" id="IPR002037">
    <property type="entry name" value="Glyco_hydro_8"/>
</dbReference>
<dbReference type="Gene3D" id="1.50.10.10">
    <property type="match status" value="1"/>
</dbReference>
<comment type="caution">
    <text evidence="8">The sequence shown here is derived from an EMBL/GenBank/DDBJ whole genome shotgun (WGS) entry which is preliminary data.</text>
</comment>
<reference evidence="9" key="1">
    <citation type="submission" date="2018-06" db="EMBL/GenBank/DDBJ databases">
        <authorList>
            <person name="Feng T."/>
            <person name="Jeon C.O."/>
        </authorList>
    </citation>
    <scope>NUCLEOTIDE SEQUENCE [LARGE SCALE GENOMIC DNA]</scope>
    <source>
        <strain evidence="9">S23</strain>
    </source>
</reference>
<accession>A0A370NS37</accession>
<dbReference type="EC" id="3.2.1.4" evidence="3"/>
<evidence type="ECO:0000256" key="5">
    <source>
        <dbReference type="ARBA" id="ARBA00023001"/>
    </source>
</evidence>